<feature type="signal peptide" evidence="1">
    <location>
        <begin position="1"/>
        <end position="20"/>
    </location>
</feature>
<dbReference type="EMBL" id="ML993874">
    <property type="protein sequence ID" value="KAF2204501.1"/>
    <property type="molecule type" value="Genomic_DNA"/>
</dbReference>
<keyword evidence="3" id="KW-1185">Reference proteome</keyword>
<feature type="chain" id="PRO_5040137518" evidence="1">
    <location>
        <begin position="21"/>
        <end position="304"/>
    </location>
</feature>
<evidence type="ECO:0000313" key="3">
    <source>
        <dbReference type="Proteomes" id="UP000799536"/>
    </source>
</evidence>
<keyword evidence="1" id="KW-0732">Signal</keyword>
<protein>
    <submittedName>
        <fullName evidence="2">Uncharacterized protein</fullName>
    </submittedName>
</protein>
<accession>A0A9P4MVB3</accession>
<comment type="caution">
    <text evidence="2">The sequence shown here is derived from an EMBL/GenBank/DDBJ whole genome shotgun (WGS) entry which is preliminary data.</text>
</comment>
<evidence type="ECO:0000313" key="2">
    <source>
        <dbReference type="EMBL" id="KAF2204501.1"/>
    </source>
</evidence>
<dbReference type="AlphaFoldDB" id="A0A9P4MVB3"/>
<sequence>MYLSSLCFGLLSVAPLQAFARPFPVLPKPEVKPQPKAAACKRWDKRCEGDITFDAVNYSEKGRTLQTDLDKAIANPKDNDHKYETEISRRYSIQVEKKSNPNLDGKIQKWFKSGIDKDLRIDFGDILRRDDSFTRYQVYGMKNHDGTTPSIVDVQISVKHRAIIPSRLFRNGKQSDPLYKDIPENERMVMSEHIYQLWTRAIREQKAEYPNVKPQDLRMIIGVDVDNGAAKEIINEITKRHNGAKAITLTEKQPEFAALASSSSGVSKFRMLMDHAGDMGKLKPVRVDINLQNSLPVVVWSFKP</sequence>
<reference evidence="2" key="1">
    <citation type="journal article" date="2020" name="Stud. Mycol.">
        <title>101 Dothideomycetes genomes: a test case for predicting lifestyles and emergence of pathogens.</title>
        <authorList>
            <person name="Haridas S."/>
            <person name="Albert R."/>
            <person name="Binder M."/>
            <person name="Bloem J."/>
            <person name="Labutti K."/>
            <person name="Salamov A."/>
            <person name="Andreopoulos B."/>
            <person name="Baker S."/>
            <person name="Barry K."/>
            <person name="Bills G."/>
            <person name="Bluhm B."/>
            <person name="Cannon C."/>
            <person name="Castanera R."/>
            <person name="Culley D."/>
            <person name="Daum C."/>
            <person name="Ezra D."/>
            <person name="Gonzalez J."/>
            <person name="Henrissat B."/>
            <person name="Kuo A."/>
            <person name="Liang C."/>
            <person name="Lipzen A."/>
            <person name="Lutzoni F."/>
            <person name="Magnuson J."/>
            <person name="Mondo S."/>
            <person name="Nolan M."/>
            <person name="Ohm R."/>
            <person name="Pangilinan J."/>
            <person name="Park H.-J."/>
            <person name="Ramirez L."/>
            <person name="Alfaro M."/>
            <person name="Sun H."/>
            <person name="Tritt A."/>
            <person name="Yoshinaga Y."/>
            <person name="Zwiers L.-H."/>
            <person name="Turgeon B."/>
            <person name="Goodwin S."/>
            <person name="Spatafora J."/>
            <person name="Crous P."/>
            <person name="Grigoriev I."/>
        </authorList>
    </citation>
    <scope>NUCLEOTIDE SEQUENCE</scope>
    <source>
        <strain evidence="2">ATCC 74209</strain>
    </source>
</reference>
<gene>
    <name evidence="2" type="ORF">GQ43DRAFT_151897</name>
</gene>
<evidence type="ECO:0000256" key="1">
    <source>
        <dbReference type="SAM" id="SignalP"/>
    </source>
</evidence>
<name>A0A9P4MVB3_9PLEO</name>
<organism evidence="2 3">
    <name type="scientific">Delitschia confertaspora ATCC 74209</name>
    <dbReference type="NCBI Taxonomy" id="1513339"/>
    <lineage>
        <taxon>Eukaryota</taxon>
        <taxon>Fungi</taxon>
        <taxon>Dikarya</taxon>
        <taxon>Ascomycota</taxon>
        <taxon>Pezizomycotina</taxon>
        <taxon>Dothideomycetes</taxon>
        <taxon>Pleosporomycetidae</taxon>
        <taxon>Pleosporales</taxon>
        <taxon>Delitschiaceae</taxon>
        <taxon>Delitschia</taxon>
    </lineage>
</organism>
<proteinExistence type="predicted"/>
<dbReference type="OrthoDB" id="4483258at2759"/>
<dbReference type="Proteomes" id="UP000799536">
    <property type="component" value="Unassembled WGS sequence"/>
</dbReference>